<evidence type="ECO:0008006" key="3">
    <source>
        <dbReference type="Google" id="ProtNLM"/>
    </source>
</evidence>
<dbReference type="PANTHER" id="PTHR37298">
    <property type="entry name" value="UPF0111 PROTEIN YKAA"/>
    <property type="match status" value="1"/>
</dbReference>
<dbReference type="AlphaFoldDB" id="A0A022KUU8"/>
<keyword evidence="2" id="KW-1185">Reference proteome</keyword>
<dbReference type="OrthoDB" id="4791681at2"/>
<dbReference type="STRING" id="1249481.D641_0107260"/>
<dbReference type="Gene3D" id="1.20.58.220">
    <property type="entry name" value="Phosphate transport system protein phou homolog 2, domain 2"/>
    <property type="match status" value="1"/>
</dbReference>
<dbReference type="InterPro" id="IPR052912">
    <property type="entry name" value="UPF0111_domain"/>
</dbReference>
<protein>
    <recommendedName>
        <fullName evidence="3">Phosphate transport regulator</fullName>
    </recommendedName>
</protein>
<gene>
    <name evidence="1" type="ORF">D641_0107260</name>
</gene>
<sequence>MDLFFPRRVERPLYGQFGELAQLLVQAADAHSRLLGHGYRERTRILPVLHENATRATELCGRVANRLAESLITPYEAEILYDFALTIADTVDSLEHTSELLVLTRVGTLPTPLLEAAKGIERAAELTLVATWSLNQVRDLDDYYTQVRKVRRQGDRLVRQALAELYRRGGASSELLAFRDVTTAIARTIELQERTARFADLLRVKDA</sequence>
<dbReference type="Proteomes" id="UP000019754">
    <property type="component" value="Unassembled WGS sequence"/>
</dbReference>
<dbReference type="RefSeq" id="WP_017824985.1">
    <property type="nucleotide sequence ID" value="NZ_KB403093.1"/>
</dbReference>
<evidence type="ECO:0000313" key="1">
    <source>
        <dbReference type="EMBL" id="EYT49622.1"/>
    </source>
</evidence>
<dbReference type="PANTHER" id="PTHR37298:SF1">
    <property type="entry name" value="UPF0111 PROTEIN YKAA"/>
    <property type="match status" value="1"/>
</dbReference>
<reference evidence="1 2" key="1">
    <citation type="journal article" date="2013" name="Genome Announc.">
        <title>Draft genome sequence of an Actinobacterium, Brachybacterium muris strain UCD-AY4.</title>
        <authorList>
            <person name="Lo J.R."/>
            <person name="Lang J.M."/>
            <person name="Darling A.E."/>
            <person name="Eisen J.A."/>
            <person name="Coil D.A."/>
        </authorList>
    </citation>
    <scope>NUCLEOTIDE SEQUENCE [LARGE SCALE GENOMIC DNA]</scope>
    <source>
        <strain evidence="1 2">UCD-AY4</strain>
    </source>
</reference>
<organism evidence="1 2">
    <name type="scientific">Brachybacterium muris UCD-AY4</name>
    <dbReference type="NCBI Taxonomy" id="1249481"/>
    <lineage>
        <taxon>Bacteria</taxon>
        <taxon>Bacillati</taxon>
        <taxon>Actinomycetota</taxon>
        <taxon>Actinomycetes</taxon>
        <taxon>Micrococcales</taxon>
        <taxon>Dermabacteraceae</taxon>
        <taxon>Brachybacterium</taxon>
    </lineage>
</organism>
<dbReference type="HOGENOM" id="CLU_086031_3_2_11"/>
<dbReference type="EMBL" id="AORC01000008">
    <property type="protein sequence ID" value="EYT49622.1"/>
    <property type="molecule type" value="Genomic_DNA"/>
</dbReference>
<proteinExistence type="predicted"/>
<comment type="caution">
    <text evidence="1">The sequence shown here is derived from an EMBL/GenBank/DDBJ whole genome shotgun (WGS) entry which is preliminary data.</text>
</comment>
<name>A0A022KUU8_9MICO</name>
<dbReference type="InterPro" id="IPR038078">
    <property type="entry name" value="PhoU-like_sf"/>
</dbReference>
<evidence type="ECO:0000313" key="2">
    <source>
        <dbReference type="Proteomes" id="UP000019754"/>
    </source>
</evidence>
<accession>A0A022KUU8</accession>